<organism evidence="1 2">
    <name type="scientific">Aspergillus tanneri</name>
    <dbReference type="NCBI Taxonomy" id="1220188"/>
    <lineage>
        <taxon>Eukaryota</taxon>
        <taxon>Fungi</taxon>
        <taxon>Dikarya</taxon>
        <taxon>Ascomycota</taxon>
        <taxon>Pezizomycotina</taxon>
        <taxon>Eurotiomycetes</taxon>
        <taxon>Eurotiomycetidae</taxon>
        <taxon>Eurotiales</taxon>
        <taxon>Aspergillaceae</taxon>
        <taxon>Aspergillus</taxon>
        <taxon>Aspergillus subgen. Circumdati</taxon>
    </lineage>
</organism>
<dbReference type="EMBL" id="SOSA01000189">
    <property type="protein sequence ID" value="THC94782.1"/>
    <property type="molecule type" value="Genomic_DNA"/>
</dbReference>
<dbReference type="AlphaFoldDB" id="A0A4S3JHH7"/>
<dbReference type="VEuPathDB" id="FungiDB:EYZ11_005728"/>
<name>A0A4S3JHH7_9EURO</name>
<keyword evidence="2" id="KW-1185">Reference proteome</keyword>
<gene>
    <name evidence="1" type="ORF">EYZ11_005728</name>
</gene>
<evidence type="ECO:0000313" key="2">
    <source>
        <dbReference type="Proteomes" id="UP000308092"/>
    </source>
</evidence>
<accession>A0A4S3JHH7</accession>
<proteinExistence type="predicted"/>
<sequence length="50" mass="5205">MFDNTPAGISRAYARLRNTRRPVAGASPPAGAVAFLVSEAELIFDAADGI</sequence>
<comment type="caution">
    <text evidence="1">The sequence shown here is derived from an EMBL/GenBank/DDBJ whole genome shotgun (WGS) entry which is preliminary data.</text>
</comment>
<reference evidence="1 2" key="1">
    <citation type="submission" date="2019-03" db="EMBL/GenBank/DDBJ databases">
        <title>The genome sequence of a newly discovered highly antifungal drug resistant Aspergillus species, Aspergillus tanneri NIH 1004.</title>
        <authorList>
            <person name="Mounaud S."/>
            <person name="Singh I."/>
            <person name="Joardar V."/>
            <person name="Pakala S."/>
            <person name="Pakala S."/>
            <person name="Venepally P."/>
            <person name="Hoover J."/>
            <person name="Nierman W."/>
            <person name="Chung J."/>
            <person name="Losada L."/>
        </authorList>
    </citation>
    <scope>NUCLEOTIDE SEQUENCE [LARGE SCALE GENOMIC DNA]</scope>
    <source>
        <strain evidence="1 2">NIH1004</strain>
    </source>
</reference>
<dbReference type="Proteomes" id="UP000308092">
    <property type="component" value="Unassembled WGS sequence"/>
</dbReference>
<evidence type="ECO:0000313" key="1">
    <source>
        <dbReference type="EMBL" id="THC94782.1"/>
    </source>
</evidence>
<protein>
    <submittedName>
        <fullName evidence="1">Uncharacterized protein</fullName>
    </submittedName>
</protein>